<dbReference type="FunFam" id="1.10.630.10:FF:000018">
    <property type="entry name" value="Cytochrome P450 monooxygenase"/>
    <property type="match status" value="1"/>
</dbReference>
<dbReference type="AlphaFoldDB" id="A0A231GVG6"/>
<organism evidence="9 10">
    <name type="scientific">Nocardia cerradoensis</name>
    <dbReference type="NCBI Taxonomy" id="85688"/>
    <lineage>
        <taxon>Bacteria</taxon>
        <taxon>Bacillati</taxon>
        <taxon>Actinomycetota</taxon>
        <taxon>Actinomycetes</taxon>
        <taxon>Mycobacteriales</taxon>
        <taxon>Nocardiaceae</taxon>
        <taxon>Nocardia</taxon>
    </lineage>
</organism>
<evidence type="ECO:0000256" key="1">
    <source>
        <dbReference type="ARBA" id="ARBA00001971"/>
    </source>
</evidence>
<evidence type="ECO:0000256" key="6">
    <source>
        <dbReference type="ARBA" id="ARBA00023004"/>
    </source>
</evidence>
<keyword evidence="10" id="KW-1185">Reference proteome</keyword>
<dbReference type="PROSITE" id="PS00086">
    <property type="entry name" value="CYTOCHROME_P450"/>
    <property type="match status" value="1"/>
</dbReference>
<dbReference type="Gene3D" id="1.10.630.10">
    <property type="entry name" value="Cytochrome P450"/>
    <property type="match status" value="1"/>
</dbReference>
<evidence type="ECO:0000256" key="2">
    <source>
        <dbReference type="ARBA" id="ARBA00010617"/>
    </source>
</evidence>
<name>A0A231GVG6_9NOCA</name>
<dbReference type="CDD" id="cd20625">
    <property type="entry name" value="CYP164-like"/>
    <property type="match status" value="1"/>
</dbReference>
<keyword evidence="6 8" id="KW-0408">Iron</keyword>
<dbReference type="GO" id="GO:0004497">
    <property type="term" value="F:monooxygenase activity"/>
    <property type="evidence" value="ECO:0007669"/>
    <property type="project" value="UniProtKB-KW"/>
</dbReference>
<evidence type="ECO:0000256" key="3">
    <source>
        <dbReference type="ARBA" id="ARBA00022617"/>
    </source>
</evidence>
<reference evidence="9 10" key="1">
    <citation type="submission" date="2017-07" db="EMBL/GenBank/DDBJ databases">
        <title>First draft Genome Sequence of Nocardia cerradoensis isolated from human infection.</title>
        <authorList>
            <person name="Carrasco G."/>
        </authorList>
    </citation>
    <scope>NUCLEOTIDE SEQUENCE [LARGE SCALE GENOMIC DNA]</scope>
    <source>
        <strain evidence="9 10">CNM20130759</strain>
    </source>
</reference>
<evidence type="ECO:0000313" key="9">
    <source>
        <dbReference type="EMBL" id="OXR40627.1"/>
    </source>
</evidence>
<evidence type="ECO:0000313" key="10">
    <source>
        <dbReference type="Proteomes" id="UP000215506"/>
    </source>
</evidence>
<dbReference type="PANTHER" id="PTHR46696:SF1">
    <property type="entry name" value="CYTOCHROME P450 YJIB-RELATED"/>
    <property type="match status" value="1"/>
</dbReference>
<evidence type="ECO:0000256" key="5">
    <source>
        <dbReference type="ARBA" id="ARBA00023002"/>
    </source>
</evidence>
<keyword evidence="3 8" id="KW-0349">Heme</keyword>
<dbReference type="SUPFAM" id="SSF48264">
    <property type="entry name" value="Cytochrome P450"/>
    <property type="match status" value="1"/>
</dbReference>
<dbReference type="EMBL" id="NGAF01000029">
    <property type="protein sequence ID" value="OXR40627.1"/>
    <property type="molecule type" value="Genomic_DNA"/>
</dbReference>
<protein>
    <submittedName>
        <fullName evidence="9">Cytochrome P450 107B1</fullName>
        <ecNumber evidence="9">1.14.-.-</ecNumber>
    </submittedName>
</protein>
<dbReference type="PANTHER" id="PTHR46696">
    <property type="entry name" value="P450, PUTATIVE (EUROFUNG)-RELATED"/>
    <property type="match status" value="1"/>
</dbReference>
<dbReference type="InterPro" id="IPR017972">
    <property type="entry name" value="Cyt_P450_CS"/>
</dbReference>
<accession>A0A231GVG6</accession>
<proteinExistence type="inferred from homology"/>
<dbReference type="Pfam" id="PF00067">
    <property type="entry name" value="p450"/>
    <property type="match status" value="1"/>
</dbReference>
<comment type="similarity">
    <text evidence="2 8">Belongs to the cytochrome P450 family.</text>
</comment>
<gene>
    <name evidence="9" type="ORF">B7C42_07312</name>
</gene>
<dbReference type="GO" id="GO:0005506">
    <property type="term" value="F:iron ion binding"/>
    <property type="evidence" value="ECO:0007669"/>
    <property type="project" value="InterPro"/>
</dbReference>
<comment type="caution">
    <text evidence="9">The sequence shown here is derived from an EMBL/GenBank/DDBJ whole genome shotgun (WGS) entry which is preliminary data.</text>
</comment>
<comment type="cofactor">
    <cofactor evidence="1">
        <name>heme</name>
        <dbReference type="ChEBI" id="CHEBI:30413"/>
    </cofactor>
</comment>
<dbReference type="PRINTS" id="PR00359">
    <property type="entry name" value="BP450"/>
</dbReference>
<evidence type="ECO:0000256" key="7">
    <source>
        <dbReference type="ARBA" id="ARBA00023033"/>
    </source>
</evidence>
<dbReference type="InterPro" id="IPR001128">
    <property type="entry name" value="Cyt_P450"/>
</dbReference>
<dbReference type="GO" id="GO:0016705">
    <property type="term" value="F:oxidoreductase activity, acting on paired donors, with incorporation or reduction of molecular oxygen"/>
    <property type="evidence" value="ECO:0007669"/>
    <property type="project" value="InterPro"/>
</dbReference>
<keyword evidence="5 8" id="KW-0560">Oxidoreductase</keyword>
<keyword evidence="4 8" id="KW-0479">Metal-binding</keyword>
<dbReference type="InterPro" id="IPR036396">
    <property type="entry name" value="Cyt_P450_sf"/>
</dbReference>
<dbReference type="GO" id="GO:0020037">
    <property type="term" value="F:heme binding"/>
    <property type="evidence" value="ECO:0007669"/>
    <property type="project" value="InterPro"/>
</dbReference>
<dbReference type="EC" id="1.14.-.-" evidence="9"/>
<sequence length="404" mass="44122">MTRAEPDDLLRQMLLTEYGESGPYEGYRLLRETAPVLVSASGVVVLSRYADCQAALRNRRLGKADESLGFRLTDVPEDLQRTTLHRFRRTMLFRNPPDHERLRRLVADAFTHRHVEQLRPRIAERIDHLLDAAAERERIDIISEIALPLPVAVIGDLLGVPESDRAAAAPLVRCLLAPLEPASDTAAIRRAADAETQLVEYFSTLLAEKRTDPQDDLLSRLAIARGADALDEDEMVGSAILLFAAGFETTTNLIGNGLAALLAHPDQLAALRDEPALASNAVEELLRYDAPVQTNGRTALADTAIGDVSVPDGTVVLMLLGSANRDPDRYDDPDILDLRRRNPAPLSFGSGIHFCLGAALARTEAMELFPRLLARFPGLAADGEPVWRPGLSFRGLASLPVSLT</sequence>
<evidence type="ECO:0000256" key="4">
    <source>
        <dbReference type="ARBA" id="ARBA00022723"/>
    </source>
</evidence>
<dbReference type="InterPro" id="IPR002397">
    <property type="entry name" value="Cyt_P450_B"/>
</dbReference>
<keyword evidence="7 8" id="KW-0503">Monooxygenase</keyword>
<evidence type="ECO:0000256" key="8">
    <source>
        <dbReference type="RuleBase" id="RU000461"/>
    </source>
</evidence>
<dbReference type="Proteomes" id="UP000215506">
    <property type="component" value="Unassembled WGS sequence"/>
</dbReference>